<gene>
    <name evidence="1" type="primary">fliB</name>
    <name evidence="1" type="ORF">IPL58_16540</name>
</gene>
<dbReference type="GO" id="GO:0008168">
    <property type="term" value="F:methyltransferase activity"/>
    <property type="evidence" value="ECO:0007669"/>
    <property type="project" value="UniProtKB-KW"/>
</dbReference>
<evidence type="ECO:0000313" key="2">
    <source>
        <dbReference type="Proteomes" id="UP000886689"/>
    </source>
</evidence>
<dbReference type="NCBIfam" id="NF038110">
    <property type="entry name" value="Lys_methyl_FliB"/>
    <property type="match status" value="1"/>
</dbReference>
<name>A0A9D7PTC1_9PROT</name>
<proteinExistence type="predicted"/>
<accession>A0A9D7PTC1</accession>
<organism evidence="1 2">
    <name type="scientific">Candidatus Proximibacter danicus</name>
    <dbReference type="NCBI Taxonomy" id="2954365"/>
    <lineage>
        <taxon>Bacteria</taxon>
        <taxon>Pseudomonadati</taxon>
        <taxon>Pseudomonadota</taxon>
        <taxon>Betaproteobacteria</taxon>
        <taxon>Candidatus Proximibacter</taxon>
    </lineage>
</organism>
<dbReference type="EMBL" id="JADJUC010000031">
    <property type="protein sequence ID" value="MBK8525492.1"/>
    <property type="molecule type" value="Genomic_DNA"/>
</dbReference>
<dbReference type="Proteomes" id="UP000886689">
    <property type="component" value="Unassembled WGS sequence"/>
</dbReference>
<evidence type="ECO:0000313" key="1">
    <source>
        <dbReference type="EMBL" id="MBK8525492.1"/>
    </source>
</evidence>
<reference evidence="1" key="1">
    <citation type="submission" date="2020-10" db="EMBL/GenBank/DDBJ databases">
        <title>Connecting structure to function with the recovery of over 1000 high-quality activated sludge metagenome-assembled genomes encoding full-length rRNA genes using long-read sequencing.</title>
        <authorList>
            <person name="Singleton C.M."/>
            <person name="Petriglieri F."/>
            <person name="Kristensen J.M."/>
            <person name="Kirkegaard R.H."/>
            <person name="Michaelsen T.Y."/>
            <person name="Andersen M.H."/>
            <person name="Karst S.M."/>
            <person name="Dueholm M.S."/>
            <person name="Nielsen P.H."/>
            <person name="Albertsen M."/>
        </authorList>
    </citation>
    <scope>NUCLEOTIDE SEQUENCE</scope>
    <source>
        <strain evidence="1">Hirt_18-Q3-R61-65_BATAC.395</strain>
    </source>
</reference>
<comment type="caution">
    <text evidence="1">The sequence shown here is derived from an EMBL/GenBank/DDBJ whole genome shotgun (WGS) entry which is preliminary data.</text>
</comment>
<protein>
    <submittedName>
        <fullName evidence="1">Flagellin lysine-N-methylase</fullName>
        <ecNumber evidence="1">2.1.1.-</ecNumber>
    </submittedName>
</protein>
<keyword evidence="1" id="KW-0282">Flagellum</keyword>
<sequence>MPRYAADFQCTGAACEDTCCAGWKISIDELTLKACRHVKQAHLNDRFKQFIKPVAKPDRRVSGDPARIDLVPETQNCPFLEEGACAIHRDLGEDYLSNTCATFPRRTRDLAGQVEYALDLACPEAARKALLADDAVDLIEAPITIRPATVTTLAPQGKLTPQHINEIRSFCFQLMREGGLLPWQRLVLIGHFCHQLDPIIAENRTLDVSRFIDDFVGQIENGAMLAALNEAAPNYWGQAQLFFKLWQGQAERKNSPTQAMVQNAVAAGFGVDTIGTTPPDWDPVVRNYQTGLQRMAYALEATPVLVDNYLLHEMFRETFPFGTSSPHHHFLGMISRFGLLRLMLAGVCNAPETPSPAMLVRTTQVFNRLYPHPSFSTQAVQALEFLGFDKPGRFAELLRI</sequence>
<dbReference type="AlphaFoldDB" id="A0A9D7PTC1"/>
<dbReference type="EC" id="2.1.1.-" evidence="1"/>
<keyword evidence="1" id="KW-0808">Transferase</keyword>
<keyword evidence="1" id="KW-0969">Cilium</keyword>
<keyword evidence="1" id="KW-0966">Cell projection</keyword>
<keyword evidence="1" id="KW-0489">Methyltransferase</keyword>
<dbReference type="GO" id="GO:0032259">
    <property type="term" value="P:methylation"/>
    <property type="evidence" value="ECO:0007669"/>
    <property type="project" value="UniProtKB-KW"/>
</dbReference>